<dbReference type="AlphaFoldDB" id="A0A0A9BWW3"/>
<sequence>MIHPHYVPSVNHHIPSACTTLLILQFEFLHIL</sequence>
<organism evidence="1">
    <name type="scientific">Arundo donax</name>
    <name type="common">Giant reed</name>
    <name type="synonym">Donax arundinaceus</name>
    <dbReference type="NCBI Taxonomy" id="35708"/>
    <lineage>
        <taxon>Eukaryota</taxon>
        <taxon>Viridiplantae</taxon>
        <taxon>Streptophyta</taxon>
        <taxon>Embryophyta</taxon>
        <taxon>Tracheophyta</taxon>
        <taxon>Spermatophyta</taxon>
        <taxon>Magnoliopsida</taxon>
        <taxon>Liliopsida</taxon>
        <taxon>Poales</taxon>
        <taxon>Poaceae</taxon>
        <taxon>PACMAD clade</taxon>
        <taxon>Arundinoideae</taxon>
        <taxon>Arundineae</taxon>
        <taxon>Arundo</taxon>
    </lineage>
</organism>
<reference evidence="1" key="1">
    <citation type="submission" date="2014-09" db="EMBL/GenBank/DDBJ databases">
        <authorList>
            <person name="Magalhaes I.L.F."/>
            <person name="Oliveira U."/>
            <person name="Santos F.R."/>
            <person name="Vidigal T.H.D.A."/>
            <person name="Brescovit A.D."/>
            <person name="Santos A.J."/>
        </authorList>
    </citation>
    <scope>NUCLEOTIDE SEQUENCE</scope>
    <source>
        <tissue evidence="1">Shoot tissue taken approximately 20 cm above the soil surface</tissue>
    </source>
</reference>
<reference evidence="1" key="2">
    <citation type="journal article" date="2015" name="Data Brief">
        <title>Shoot transcriptome of the giant reed, Arundo donax.</title>
        <authorList>
            <person name="Barrero R.A."/>
            <person name="Guerrero F.D."/>
            <person name="Moolhuijzen P."/>
            <person name="Goolsby J.A."/>
            <person name="Tidwell J."/>
            <person name="Bellgard S.E."/>
            <person name="Bellgard M.I."/>
        </authorList>
    </citation>
    <scope>NUCLEOTIDE SEQUENCE</scope>
    <source>
        <tissue evidence="1">Shoot tissue taken approximately 20 cm above the soil surface</tissue>
    </source>
</reference>
<proteinExistence type="predicted"/>
<accession>A0A0A9BWW3</accession>
<protein>
    <submittedName>
        <fullName evidence="1">Uncharacterized protein</fullName>
    </submittedName>
</protein>
<evidence type="ECO:0000313" key="1">
    <source>
        <dbReference type="EMBL" id="JAD66698.1"/>
    </source>
</evidence>
<dbReference type="EMBL" id="GBRH01231197">
    <property type="protein sequence ID" value="JAD66698.1"/>
    <property type="molecule type" value="Transcribed_RNA"/>
</dbReference>
<name>A0A0A9BWW3_ARUDO</name>